<proteinExistence type="predicted"/>
<dbReference type="Gene3D" id="3.40.630.30">
    <property type="match status" value="1"/>
</dbReference>
<comment type="caution">
    <text evidence="2">The sequence shown here is derived from an EMBL/GenBank/DDBJ whole genome shotgun (WGS) entry which is preliminary data.</text>
</comment>
<dbReference type="InterPro" id="IPR051531">
    <property type="entry name" value="N-acetyltransferase"/>
</dbReference>
<accession>A0ABT2BX48</accession>
<dbReference type="PROSITE" id="PS51186">
    <property type="entry name" value="GNAT"/>
    <property type="match status" value="1"/>
</dbReference>
<evidence type="ECO:0000259" key="1">
    <source>
        <dbReference type="PROSITE" id="PS51186"/>
    </source>
</evidence>
<dbReference type="Pfam" id="PF13302">
    <property type="entry name" value="Acetyltransf_3"/>
    <property type="match status" value="1"/>
</dbReference>
<organism evidence="2 3">
    <name type="scientific">Telluria mixta</name>
    <dbReference type="NCBI Taxonomy" id="34071"/>
    <lineage>
        <taxon>Bacteria</taxon>
        <taxon>Pseudomonadati</taxon>
        <taxon>Pseudomonadota</taxon>
        <taxon>Betaproteobacteria</taxon>
        <taxon>Burkholderiales</taxon>
        <taxon>Oxalobacteraceae</taxon>
        <taxon>Telluria group</taxon>
        <taxon>Telluria</taxon>
    </lineage>
</organism>
<dbReference type="SUPFAM" id="SSF55729">
    <property type="entry name" value="Acyl-CoA N-acyltransferases (Nat)"/>
    <property type="match status" value="1"/>
</dbReference>
<dbReference type="RefSeq" id="WP_259448835.1">
    <property type="nucleotide sequence ID" value="NZ_CP119520.1"/>
</dbReference>
<sequence length="183" mass="20606">MPTLSPIELFTPRLKLRWMTERDADAHYAVFSDPEVARFWSSGPWTSLEQSREHIAATQAAYADGSGMRLGVELIDTGELIGNVSLHRFVDTSRRCEMGYALARAHWGGGYVSEALRALLAYGFATLDLNRIEADVDPRNGASARVLEKLGFQKEGYMPERWIVQGEPADTVYYGLLRRHWKG</sequence>
<dbReference type="InterPro" id="IPR016181">
    <property type="entry name" value="Acyl_CoA_acyltransferase"/>
</dbReference>
<keyword evidence="3" id="KW-1185">Reference proteome</keyword>
<dbReference type="PANTHER" id="PTHR43792">
    <property type="entry name" value="GNAT FAMILY, PUTATIVE (AFU_ORTHOLOGUE AFUA_3G00765)-RELATED-RELATED"/>
    <property type="match status" value="1"/>
</dbReference>
<gene>
    <name evidence="2" type="ORF">NX786_10245</name>
</gene>
<dbReference type="Proteomes" id="UP001165263">
    <property type="component" value="Unassembled WGS sequence"/>
</dbReference>
<evidence type="ECO:0000313" key="3">
    <source>
        <dbReference type="Proteomes" id="UP001165263"/>
    </source>
</evidence>
<dbReference type="EMBL" id="JANUHC010000003">
    <property type="protein sequence ID" value="MCS0629712.1"/>
    <property type="molecule type" value="Genomic_DNA"/>
</dbReference>
<reference evidence="2" key="1">
    <citation type="submission" date="2022-08" db="EMBL/GenBank/DDBJ databases">
        <title>Reclassification of Massilia species as members of the genera Telluria, Duganella, Pseudoduganella, Mokoshia gen. nov. and Zemynaea gen. nov. using orthogonal and non-orthogonal genome-based approaches.</title>
        <authorList>
            <person name="Bowman J.P."/>
        </authorList>
    </citation>
    <scope>NUCLEOTIDE SEQUENCE</scope>
    <source>
        <strain evidence="2">LMG 11547</strain>
    </source>
</reference>
<evidence type="ECO:0000313" key="2">
    <source>
        <dbReference type="EMBL" id="MCS0629712.1"/>
    </source>
</evidence>
<name>A0ABT2BX48_9BURK</name>
<dbReference type="InterPro" id="IPR000182">
    <property type="entry name" value="GNAT_dom"/>
</dbReference>
<protein>
    <submittedName>
        <fullName evidence="2">GNAT family N-acetyltransferase</fullName>
    </submittedName>
</protein>
<feature type="domain" description="N-acetyltransferase" evidence="1">
    <location>
        <begin position="14"/>
        <end position="179"/>
    </location>
</feature>
<dbReference type="PANTHER" id="PTHR43792:SF9">
    <property type="entry name" value="RIBOSOMAL-PROTEIN-ALANINE ACETYLTRANSFERASE"/>
    <property type="match status" value="1"/>
</dbReference>